<organism evidence="5 6">
    <name type="scientific">Anaeromyxobacter diazotrophicus</name>
    <dbReference type="NCBI Taxonomy" id="2590199"/>
    <lineage>
        <taxon>Bacteria</taxon>
        <taxon>Pseudomonadati</taxon>
        <taxon>Myxococcota</taxon>
        <taxon>Myxococcia</taxon>
        <taxon>Myxococcales</taxon>
        <taxon>Cystobacterineae</taxon>
        <taxon>Anaeromyxobacteraceae</taxon>
        <taxon>Anaeromyxobacter</taxon>
    </lineage>
</organism>
<accession>A0A7I9VRM6</accession>
<name>A0A7I9VRM6_9BACT</name>
<dbReference type="PANTHER" id="PTHR32347:SF23">
    <property type="entry name" value="BLL5650 PROTEIN"/>
    <property type="match status" value="1"/>
</dbReference>
<dbReference type="EMBL" id="BJTG01000010">
    <property type="protein sequence ID" value="GEJ59011.1"/>
    <property type="molecule type" value="Genomic_DNA"/>
</dbReference>
<keyword evidence="6" id="KW-1185">Reference proteome</keyword>
<dbReference type="RefSeq" id="WP_176068113.1">
    <property type="nucleotide sequence ID" value="NZ_BJTG01000010.1"/>
</dbReference>
<comment type="caution">
    <text evidence="5">The sequence shown here is derived from an EMBL/GenBank/DDBJ whole genome shotgun (WGS) entry which is preliminary data.</text>
</comment>
<protein>
    <recommendedName>
        <fullName evidence="4">CusB-like beta-barrel domain-containing protein</fullName>
    </recommendedName>
</protein>
<dbReference type="InterPro" id="IPR058792">
    <property type="entry name" value="Beta-barrel_RND_2"/>
</dbReference>
<evidence type="ECO:0000256" key="3">
    <source>
        <dbReference type="SAM" id="MobiDB-lite"/>
    </source>
</evidence>
<comment type="subcellular location">
    <subcellularLocation>
        <location evidence="1">Cell envelope</location>
    </subcellularLocation>
</comment>
<reference evidence="6" key="1">
    <citation type="journal article" date="2020" name="Appl. Environ. Microbiol.">
        <title>Diazotrophic Anaeromyxobacter Isolates from Soils.</title>
        <authorList>
            <person name="Masuda Y."/>
            <person name="Yamanaka H."/>
            <person name="Xu Z.X."/>
            <person name="Shiratori Y."/>
            <person name="Aono T."/>
            <person name="Amachi S."/>
            <person name="Senoo K."/>
            <person name="Itoh H."/>
        </authorList>
    </citation>
    <scope>NUCLEOTIDE SEQUENCE [LARGE SCALE GENOMIC DNA]</scope>
    <source>
        <strain evidence="6">R267</strain>
    </source>
</reference>
<feature type="domain" description="CusB-like beta-barrel" evidence="4">
    <location>
        <begin position="262"/>
        <end position="341"/>
    </location>
</feature>
<keyword evidence="2" id="KW-0175">Coiled coil</keyword>
<evidence type="ECO:0000259" key="4">
    <source>
        <dbReference type="Pfam" id="PF25954"/>
    </source>
</evidence>
<dbReference type="AlphaFoldDB" id="A0A7I9VRM6"/>
<dbReference type="InterPro" id="IPR050465">
    <property type="entry name" value="UPF0194_transport"/>
</dbReference>
<dbReference type="Gene3D" id="2.40.50.100">
    <property type="match status" value="2"/>
</dbReference>
<feature type="region of interest" description="Disordered" evidence="3">
    <location>
        <begin position="144"/>
        <end position="165"/>
    </location>
</feature>
<dbReference type="GO" id="GO:0030313">
    <property type="term" value="C:cell envelope"/>
    <property type="evidence" value="ECO:0007669"/>
    <property type="project" value="UniProtKB-SubCell"/>
</dbReference>
<sequence>MRRIALVVVSLVVVLSAVLAWRLHLQAAEARAPAGGSGEIEGTHVDLASRVGARILEQRVRKGVAVKRGDLLVALDCADPAAALAEAEARLAAARAQAAAAGTSVEASRRQREAAVAGQLAARAQAEALAAQRDAAQRQAGRLEALGADVPTSSRDQTRASAEGLEGQTRAALAQARATEQQAAAAVVAIRASGAQAVAAEAQLKAAEATASRARLLVDECQVRAPRDAVVDDLPHEPGELVQAGQLLVRLVELTEVKATFYLPNAELAAARLGGRATVVADAWPGERFEGVVRTVALQAEFTPRNIQTRTDRDRLVYPVEVYVQNPQGKLRPGMPVQVFLPAGDRS</sequence>
<evidence type="ECO:0000256" key="1">
    <source>
        <dbReference type="ARBA" id="ARBA00004196"/>
    </source>
</evidence>
<dbReference type="PANTHER" id="PTHR32347">
    <property type="entry name" value="EFFLUX SYSTEM COMPONENT YKNX-RELATED"/>
    <property type="match status" value="1"/>
</dbReference>
<evidence type="ECO:0000313" key="6">
    <source>
        <dbReference type="Proteomes" id="UP000503640"/>
    </source>
</evidence>
<evidence type="ECO:0000313" key="5">
    <source>
        <dbReference type="EMBL" id="GEJ59011.1"/>
    </source>
</evidence>
<gene>
    <name evidence="5" type="ORF">AMYX_37520</name>
</gene>
<dbReference type="Gene3D" id="1.10.287.470">
    <property type="entry name" value="Helix hairpin bin"/>
    <property type="match status" value="1"/>
</dbReference>
<dbReference type="Pfam" id="PF25954">
    <property type="entry name" value="Beta-barrel_RND_2"/>
    <property type="match status" value="1"/>
</dbReference>
<evidence type="ECO:0000256" key="2">
    <source>
        <dbReference type="ARBA" id="ARBA00023054"/>
    </source>
</evidence>
<proteinExistence type="predicted"/>
<dbReference type="Gene3D" id="2.40.30.170">
    <property type="match status" value="1"/>
</dbReference>
<dbReference type="PRINTS" id="PR01490">
    <property type="entry name" value="RTXTOXIND"/>
</dbReference>
<dbReference type="SUPFAM" id="SSF111369">
    <property type="entry name" value="HlyD-like secretion proteins"/>
    <property type="match status" value="2"/>
</dbReference>
<dbReference type="Proteomes" id="UP000503640">
    <property type="component" value="Unassembled WGS sequence"/>
</dbReference>